<evidence type="ECO:0000313" key="2">
    <source>
        <dbReference type="Proteomes" id="UP000215914"/>
    </source>
</evidence>
<dbReference type="Proteomes" id="UP000215914">
    <property type="component" value="Chromosome 13"/>
</dbReference>
<dbReference type="EMBL" id="CM007902">
    <property type="protein sequence ID" value="OTG00594.1"/>
    <property type="molecule type" value="Genomic_DNA"/>
</dbReference>
<accession>A0A251SPC4</accession>
<dbReference type="InParanoid" id="A0A251SPC4"/>
<gene>
    <name evidence="1" type="ORF">HannXRQ_Chr13g0392771</name>
</gene>
<dbReference type="AlphaFoldDB" id="A0A251SPC4"/>
<keyword evidence="2" id="KW-1185">Reference proteome</keyword>
<evidence type="ECO:0000313" key="1">
    <source>
        <dbReference type="EMBL" id="OTG00594.1"/>
    </source>
</evidence>
<reference evidence="2" key="1">
    <citation type="journal article" date="2017" name="Nature">
        <title>The sunflower genome provides insights into oil metabolism, flowering and Asterid evolution.</title>
        <authorList>
            <person name="Badouin H."/>
            <person name="Gouzy J."/>
            <person name="Grassa C.J."/>
            <person name="Murat F."/>
            <person name="Staton S.E."/>
            <person name="Cottret L."/>
            <person name="Lelandais-Briere C."/>
            <person name="Owens G.L."/>
            <person name="Carrere S."/>
            <person name="Mayjonade B."/>
            <person name="Legrand L."/>
            <person name="Gill N."/>
            <person name="Kane N.C."/>
            <person name="Bowers J.E."/>
            <person name="Hubner S."/>
            <person name="Bellec A."/>
            <person name="Berard A."/>
            <person name="Berges H."/>
            <person name="Blanchet N."/>
            <person name="Boniface M.C."/>
            <person name="Brunel D."/>
            <person name="Catrice O."/>
            <person name="Chaidir N."/>
            <person name="Claudel C."/>
            <person name="Donnadieu C."/>
            <person name="Faraut T."/>
            <person name="Fievet G."/>
            <person name="Helmstetter N."/>
            <person name="King M."/>
            <person name="Knapp S.J."/>
            <person name="Lai Z."/>
            <person name="Le Paslier M.C."/>
            <person name="Lippi Y."/>
            <person name="Lorenzon L."/>
            <person name="Mandel J.R."/>
            <person name="Marage G."/>
            <person name="Marchand G."/>
            <person name="Marquand E."/>
            <person name="Bret-Mestries E."/>
            <person name="Morien E."/>
            <person name="Nambeesan S."/>
            <person name="Nguyen T."/>
            <person name="Pegot-Espagnet P."/>
            <person name="Pouilly N."/>
            <person name="Raftis F."/>
            <person name="Sallet E."/>
            <person name="Schiex T."/>
            <person name="Thomas J."/>
            <person name="Vandecasteele C."/>
            <person name="Vares D."/>
            <person name="Vear F."/>
            <person name="Vautrin S."/>
            <person name="Crespi M."/>
            <person name="Mangin B."/>
            <person name="Burke J.M."/>
            <person name="Salse J."/>
            <person name="Munos S."/>
            <person name="Vincourt P."/>
            <person name="Rieseberg L.H."/>
            <person name="Langlade N.B."/>
        </authorList>
    </citation>
    <scope>NUCLEOTIDE SEQUENCE [LARGE SCALE GENOMIC DNA]</scope>
    <source>
        <strain evidence="2">cv. SF193</strain>
    </source>
</reference>
<sequence>MSCLSGDSHWVVIYYIGLGWLYEKWTLNDLNKNNQFGRNLVFSKWCRGGLKWIWDGFKGIKMAVCCIFNVCSLLIQFYEENWWAVDYGICYNPDVASESGLCSNYLKKIIVESIVLKIYEGRLIGYSGCYLNISSTTFVEKKDALKIFFQLWNDFLNLEVLGSRVTSSIIWLTNFYLFIIEKNH</sequence>
<proteinExistence type="predicted"/>
<organism evidence="1 2">
    <name type="scientific">Helianthus annuus</name>
    <name type="common">Common sunflower</name>
    <dbReference type="NCBI Taxonomy" id="4232"/>
    <lineage>
        <taxon>Eukaryota</taxon>
        <taxon>Viridiplantae</taxon>
        <taxon>Streptophyta</taxon>
        <taxon>Embryophyta</taxon>
        <taxon>Tracheophyta</taxon>
        <taxon>Spermatophyta</taxon>
        <taxon>Magnoliopsida</taxon>
        <taxon>eudicotyledons</taxon>
        <taxon>Gunneridae</taxon>
        <taxon>Pentapetalae</taxon>
        <taxon>asterids</taxon>
        <taxon>campanulids</taxon>
        <taxon>Asterales</taxon>
        <taxon>Asteraceae</taxon>
        <taxon>Asteroideae</taxon>
        <taxon>Heliantheae alliance</taxon>
        <taxon>Heliantheae</taxon>
        <taxon>Helianthus</taxon>
    </lineage>
</organism>
<protein>
    <submittedName>
        <fullName evidence="1">Uncharacterized protein</fullName>
    </submittedName>
</protein>
<name>A0A251SPC4_HELAN</name>